<accession>A0ABY7G2J2</accession>
<gene>
    <name evidence="14" type="ORF">MAR_014144</name>
</gene>
<evidence type="ECO:0000256" key="6">
    <source>
        <dbReference type="ARBA" id="ARBA00022737"/>
    </source>
</evidence>
<name>A0ABY7G2J2_MYAAR</name>
<evidence type="ECO:0000256" key="5">
    <source>
        <dbReference type="ARBA" id="ARBA00022729"/>
    </source>
</evidence>
<keyword evidence="6" id="KW-0677">Repeat</keyword>
<dbReference type="SUPFAM" id="SSF47090">
    <property type="entry name" value="PGBD-like"/>
    <property type="match status" value="1"/>
</dbReference>
<keyword evidence="8" id="KW-0862">Zinc</keyword>
<dbReference type="InterPro" id="IPR001818">
    <property type="entry name" value="Pept_M10_metallopeptidase"/>
</dbReference>
<dbReference type="Proteomes" id="UP001164746">
    <property type="component" value="Chromosome 15"/>
</dbReference>
<evidence type="ECO:0000256" key="3">
    <source>
        <dbReference type="ARBA" id="ARBA00022670"/>
    </source>
</evidence>
<dbReference type="PANTHER" id="PTHR10201:SF291">
    <property type="entry name" value="MATRIX METALLOPROTEINASE 1, ISOFORM C-RELATED"/>
    <property type="match status" value="1"/>
</dbReference>
<keyword evidence="10" id="KW-0865">Zymogen</keyword>
<dbReference type="SUPFAM" id="SSF55486">
    <property type="entry name" value="Metalloproteases ('zincins'), catalytic domain"/>
    <property type="match status" value="1"/>
</dbReference>
<evidence type="ECO:0000256" key="4">
    <source>
        <dbReference type="ARBA" id="ARBA00022723"/>
    </source>
</evidence>
<organism evidence="14 15">
    <name type="scientific">Mya arenaria</name>
    <name type="common">Soft-shell clam</name>
    <dbReference type="NCBI Taxonomy" id="6604"/>
    <lineage>
        <taxon>Eukaryota</taxon>
        <taxon>Metazoa</taxon>
        <taxon>Spiralia</taxon>
        <taxon>Lophotrochozoa</taxon>
        <taxon>Mollusca</taxon>
        <taxon>Bivalvia</taxon>
        <taxon>Autobranchia</taxon>
        <taxon>Heteroconchia</taxon>
        <taxon>Euheterodonta</taxon>
        <taxon>Imparidentia</taxon>
        <taxon>Neoheterodontei</taxon>
        <taxon>Myida</taxon>
        <taxon>Myoidea</taxon>
        <taxon>Myidae</taxon>
        <taxon>Mya</taxon>
    </lineage>
</organism>
<dbReference type="Pfam" id="PF00045">
    <property type="entry name" value="Hemopexin"/>
    <property type="match status" value="4"/>
</dbReference>
<feature type="non-terminal residue" evidence="14">
    <location>
        <position position="1"/>
    </location>
</feature>
<dbReference type="Gene3D" id="2.110.10.10">
    <property type="entry name" value="Hemopexin-like domain"/>
    <property type="match status" value="1"/>
</dbReference>
<keyword evidence="4" id="KW-0479">Metal-binding</keyword>
<dbReference type="InterPro" id="IPR024079">
    <property type="entry name" value="MetalloPept_cat_dom_sf"/>
</dbReference>
<dbReference type="SUPFAM" id="SSF50923">
    <property type="entry name" value="Hemopexin-like domain"/>
    <property type="match status" value="1"/>
</dbReference>
<feature type="repeat" description="Hemopexin" evidence="11">
    <location>
        <begin position="244"/>
        <end position="288"/>
    </location>
</feature>
<dbReference type="PIRSF" id="PIRSF001191">
    <property type="entry name" value="Peptidase_M10A_matrix"/>
    <property type="match status" value="1"/>
</dbReference>
<comment type="cofactor">
    <cofactor evidence="1">
        <name>Zn(2+)</name>
        <dbReference type="ChEBI" id="CHEBI:29105"/>
    </cofactor>
</comment>
<dbReference type="InterPro" id="IPR036375">
    <property type="entry name" value="Hemopexin-like_dom_sf"/>
</dbReference>
<dbReference type="InterPro" id="IPR018487">
    <property type="entry name" value="Hemopexin-like_repeat"/>
</dbReference>
<protein>
    <submittedName>
        <fullName evidence="14">MMP14-like protein</fullName>
    </submittedName>
</protein>
<dbReference type="PRINTS" id="PR00138">
    <property type="entry name" value="MATRIXIN"/>
</dbReference>
<evidence type="ECO:0000256" key="1">
    <source>
        <dbReference type="ARBA" id="ARBA00001947"/>
    </source>
</evidence>
<evidence type="ECO:0000256" key="9">
    <source>
        <dbReference type="ARBA" id="ARBA00023049"/>
    </source>
</evidence>
<evidence type="ECO:0000256" key="11">
    <source>
        <dbReference type="PROSITE-ProRule" id="PRU01011"/>
    </source>
</evidence>
<dbReference type="InterPro" id="IPR002477">
    <property type="entry name" value="Peptidoglycan-bd-like"/>
</dbReference>
<evidence type="ECO:0000256" key="2">
    <source>
        <dbReference type="ARBA" id="ARBA00010370"/>
    </source>
</evidence>
<evidence type="ECO:0000313" key="14">
    <source>
        <dbReference type="EMBL" id="WAR28440.1"/>
    </source>
</evidence>
<dbReference type="SMART" id="SM00120">
    <property type="entry name" value="HX"/>
    <property type="match status" value="4"/>
</dbReference>
<feature type="non-terminal residue" evidence="14">
    <location>
        <position position="486"/>
    </location>
</feature>
<evidence type="ECO:0000256" key="7">
    <source>
        <dbReference type="ARBA" id="ARBA00022801"/>
    </source>
</evidence>
<proteinExistence type="inferred from homology"/>
<dbReference type="InterPro" id="IPR021190">
    <property type="entry name" value="Pept_M10A"/>
</dbReference>
<dbReference type="InterPro" id="IPR036365">
    <property type="entry name" value="PGBD-like_sf"/>
</dbReference>
<feature type="repeat" description="Hemopexin" evidence="11">
    <location>
        <begin position="198"/>
        <end position="243"/>
    </location>
</feature>
<dbReference type="CDD" id="cd00094">
    <property type="entry name" value="HX"/>
    <property type="match status" value="1"/>
</dbReference>
<feature type="repeat" description="Hemopexin" evidence="11">
    <location>
        <begin position="289"/>
        <end position="334"/>
    </location>
</feature>
<reference evidence="14" key="1">
    <citation type="submission" date="2022-11" db="EMBL/GenBank/DDBJ databases">
        <title>Centuries of genome instability and evolution in soft-shell clam transmissible cancer (bioRxiv).</title>
        <authorList>
            <person name="Hart S.F.M."/>
            <person name="Yonemitsu M.A."/>
            <person name="Giersch R.M."/>
            <person name="Beal B.F."/>
            <person name="Arriagada G."/>
            <person name="Davis B.W."/>
            <person name="Ostrander E.A."/>
            <person name="Goff S.P."/>
            <person name="Metzger M.J."/>
        </authorList>
    </citation>
    <scope>NUCLEOTIDE SEQUENCE</scope>
    <source>
        <strain evidence="14">MELC-2E11</strain>
        <tissue evidence="14">Siphon/mantle</tissue>
    </source>
</reference>
<comment type="similarity">
    <text evidence="2">Belongs to the peptidase M10A family.</text>
</comment>
<keyword evidence="7" id="KW-0378">Hydrolase</keyword>
<sequence>DYLRKYGYLESSDGRSGSLISEDYFRQAVSKFQKLAVLPVTGELDAETRRTMQLPRCGVKDAQGTGNRARRKRYALHGSKWRKREIAYRISQYSRKVPVDAVQVELQRAFDDYGPVDIEIKFVNGHHGDNTPFDGSGQTLAHAYFPQYGSDAHFDDDEKWTINIADGTKESIHTTTTRAPVFWTTKAADVTILDICRNATIDAITRTDDGITYVFKGEYYYRLSNQGIDTGYPRKIEWDWGAIQGPIDSALTWPNGWTFIFKGSYYWKFHNLSLKYGPKNISEGFDGIPAHIDTAFVWSGNGKTYFVKGNKYWRYYGNKIDYGYPRDLQIWRGLPSNIDAAFQWKKGRTYFFSGDKYYRYNDQIFNVKGSSEFCNIKNSLVDAGGYPRDISTWWLGCPDKSQIVAYDRQKSMQANNRRHGLTYNSESADSEEQWITVDSGVTLHSGARGDGDIQVDQDVHSGANNHFVCENVVYTFKSMQNHITIN</sequence>
<feature type="repeat" description="Hemopexin" evidence="11">
    <location>
        <begin position="335"/>
        <end position="397"/>
    </location>
</feature>
<feature type="domain" description="Peptidase M10 metallopeptidase" evidence="12">
    <location>
        <begin position="80"/>
        <end position="165"/>
    </location>
</feature>
<dbReference type="InterPro" id="IPR000585">
    <property type="entry name" value="Hemopexin-like_dom"/>
</dbReference>
<keyword evidence="15" id="KW-1185">Reference proteome</keyword>
<keyword evidence="5" id="KW-0732">Signal</keyword>
<dbReference type="Pfam" id="PF00413">
    <property type="entry name" value="Peptidase_M10"/>
    <property type="match status" value="1"/>
</dbReference>
<dbReference type="PANTHER" id="PTHR10201">
    <property type="entry name" value="MATRIX METALLOPROTEINASE"/>
    <property type="match status" value="1"/>
</dbReference>
<keyword evidence="3" id="KW-0645">Protease</keyword>
<evidence type="ECO:0000313" key="15">
    <source>
        <dbReference type="Proteomes" id="UP001164746"/>
    </source>
</evidence>
<dbReference type="Gene3D" id="3.40.390.10">
    <property type="entry name" value="Collagenase (Catalytic Domain)"/>
    <property type="match status" value="1"/>
</dbReference>
<evidence type="ECO:0000259" key="13">
    <source>
        <dbReference type="Pfam" id="PF01471"/>
    </source>
</evidence>
<feature type="domain" description="Peptidoglycan binding-like" evidence="13">
    <location>
        <begin position="2"/>
        <end position="52"/>
    </location>
</feature>
<evidence type="ECO:0000256" key="10">
    <source>
        <dbReference type="ARBA" id="ARBA00023145"/>
    </source>
</evidence>
<evidence type="ECO:0000256" key="8">
    <source>
        <dbReference type="ARBA" id="ARBA00022833"/>
    </source>
</evidence>
<dbReference type="PROSITE" id="PS51642">
    <property type="entry name" value="HEMOPEXIN_2"/>
    <property type="match status" value="4"/>
</dbReference>
<evidence type="ECO:0000259" key="12">
    <source>
        <dbReference type="Pfam" id="PF00413"/>
    </source>
</evidence>
<keyword evidence="9" id="KW-0482">Metalloprotease</keyword>
<dbReference type="EMBL" id="CP111026">
    <property type="protein sequence ID" value="WAR28440.1"/>
    <property type="molecule type" value="Genomic_DNA"/>
</dbReference>
<dbReference type="Pfam" id="PF01471">
    <property type="entry name" value="PG_binding_1"/>
    <property type="match status" value="1"/>
</dbReference>